<dbReference type="InterPro" id="IPR050256">
    <property type="entry name" value="Glycosyltransferase_2"/>
</dbReference>
<organism evidence="2 3">
    <name type="scientific">Paenibacillus favisporus</name>
    <dbReference type="NCBI Taxonomy" id="221028"/>
    <lineage>
        <taxon>Bacteria</taxon>
        <taxon>Bacillati</taxon>
        <taxon>Bacillota</taxon>
        <taxon>Bacilli</taxon>
        <taxon>Bacillales</taxon>
        <taxon>Paenibacillaceae</taxon>
        <taxon>Paenibacillus</taxon>
    </lineage>
</organism>
<dbReference type="PANTHER" id="PTHR48090">
    <property type="entry name" value="UNDECAPRENYL-PHOSPHATE 4-DEOXY-4-FORMAMIDO-L-ARABINOSE TRANSFERASE-RELATED"/>
    <property type="match status" value="1"/>
</dbReference>
<dbReference type="Gene3D" id="3.90.550.10">
    <property type="entry name" value="Spore Coat Polysaccharide Biosynthesis Protein SpsA, Chain A"/>
    <property type="match status" value="1"/>
</dbReference>
<evidence type="ECO:0000259" key="1">
    <source>
        <dbReference type="Pfam" id="PF00535"/>
    </source>
</evidence>
<proteinExistence type="predicted"/>
<sequence length="260" mass="28332">MRFNTKLQTRRAPRSDAVPAVSVIIPAMNEQKTIAAVVREALRVHPSCEVIVVANGCRDRTAEAAESAGARVLRYEQPLGHDVGRSVGTQAARGQVMLYLDGDMPIKAPELRPFALAVLGGVDVALNRYNGPVRLRQAHPVVQAKHALNTLLRRPDLQGASLTAVPHALSRRVVDLLGTECLSVPPLALAQAVTAGLRVEAVHEVPVGRLNRRRAKVDGIDPLQQVVLTDHIQAVNWYLSETGPRGGRTDLGRERKRVRR</sequence>
<protein>
    <submittedName>
        <fullName evidence="2">CTP:molybdopterin cytidylyltransferase MocA</fullName>
    </submittedName>
</protein>
<evidence type="ECO:0000313" key="3">
    <source>
        <dbReference type="Proteomes" id="UP001549098"/>
    </source>
</evidence>
<keyword evidence="2" id="KW-0808">Transferase</keyword>
<dbReference type="SUPFAM" id="SSF53448">
    <property type="entry name" value="Nucleotide-diphospho-sugar transferases"/>
    <property type="match status" value="1"/>
</dbReference>
<reference evidence="2 3" key="1">
    <citation type="submission" date="2024-06" db="EMBL/GenBank/DDBJ databases">
        <title>Genomic Encyclopedia of Type Strains, Phase IV (KMG-IV): sequencing the most valuable type-strain genomes for metagenomic binning, comparative biology and taxonomic classification.</title>
        <authorList>
            <person name="Goeker M."/>
        </authorList>
    </citation>
    <scope>NUCLEOTIDE SEQUENCE [LARGE SCALE GENOMIC DNA]</scope>
    <source>
        <strain evidence="2 3">DSM 17253</strain>
    </source>
</reference>
<dbReference type="InterPro" id="IPR029044">
    <property type="entry name" value="Nucleotide-diphossugar_trans"/>
</dbReference>
<gene>
    <name evidence="2" type="ORF">ABID47_005451</name>
</gene>
<accession>A0ABV2FAN1</accession>
<evidence type="ECO:0000313" key="2">
    <source>
        <dbReference type="EMBL" id="MET3548819.1"/>
    </source>
</evidence>
<dbReference type="EMBL" id="JBEPLV010000007">
    <property type="protein sequence ID" value="MET3548819.1"/>
    <property type="molecule type" value="Genomic_DNA"/>
</dbReference>
<keyword evidence="2" id="KW-0548">Nucleotidyltransferase</keyword>
<dbReference type="RefSeq" id="WP_354501428.1">
    <property type="nucleotide sequence ID" value="NZ_JBEPLV010000007.1"/>
</dbReference>
<keyword evidence="3" id="KW-1185">Reference proteome</keyword>
<dbReference type="GO" id="GO:0016779">
    <property type="term" value="F:nucleotidyltransferase activity"/>
    <property type="evidence" value="ECO:0007669"/>
    <property type="project" value="UniProtKB-KW"/>
</dbReference>
<dbReference type="InterPro" id="IPR001173">
    <property type="entry name" value="Glyco_trans_2-like"/>
</dbReference>
<dbReference type="PANTHER" id="PTHR48090:SF7">
    <property type="entry name" value="RFBJ PROTEIN"/>
    <property type="match status" value="1"/>
</dbReference>
<name>A0ABV2FAN1_9BACL</name>
<feature type="domain" description="Glycosyltransferase 2-like" evidence="1">
    <location>
        <begin position="22"/>
        <end position="120"/>
    </location>
</feature>
<dbReference type="Proteomes" id="UP001549098">
    <property type="component" value="Unassembled WGS sequence"/>
</dbReference>
<dbReference type="Pfam" id="PF00535">
    <property type="entry name" value="Glycos_transf_2"/>
    <property type="match status" value="1"/>
</dbReference>
<comment type="caution">
    <text evidence="2">The sequence shown here is derived from an EMBL/GenBank/DDBJ whole genome shotgun (WGS) entry which is preliminary data.</text>
</comment>